<accession>A0AAP2CQD1</accession>
<organism evidence="2 3">
    <name type="scientific">Litoribacter ruber</name>
    <dbReference type="NCBI Taxonomy" id="702568"/>
    <lineage>
        <taxon>Bacteria</taxon>
        <taxon>Pseudomonadati</taxon>
        <taxon>Bacteroidota</taxon>
        <taxon>Cytophagia</taxon>
        <taxon>Cytophagales</taxon>
        <taxon>Cyclobacteriaceae</taxon>
        <taxon>Litoribacter</taxon>
    </lineage>
</organism>
<dbReference type="AlphaFoldDB" id="A0AAP2CQD1"/>
<proteinExistence type="predicted"/>
<gene>
    <name evidence="2" type="ORF">KI659_18425</name>
</gene>
<reference evidence="2 3" key="1">
    <citation type="submission" date="2021-05" db="EMBL/GenBank/DDBJ databases">
        <authorList>
            <person name="Zhang Z.D."/>
            <person name="Osman G."/>
        </authorList>
    </citation>
    <scope>NUCLEOTIDE SEQUENCE [LARGE SCALE GENOMIC DNA]</scope>
    <source>
        <strain evidence="2 3">KCTC 32217</strain>
    </source>
</reference>
<comment type="caution">
    <text evidence="2">The sequence shown here is derived from an EMBL/GenBank/DDBJ whole genome shotgun (WGS) entry which is preliminary data.</text>
</comment>
<name>A0AAP2CQD1_9BACT</name>
<keyword evidence="3" id="KW-1185">Reference proteome</keyword>
<feature type="transmembrane region" description="Helical" evidence="1">
    <location>
        <begin position="43"/>
        <end position="61"/>
    </location>
</feature>
<protein>
    <submittedName>
        <fullName evidence="2">Uncharacterized protein</fullName>
    </submittedName>
</protein>
<dbReference type="Proteomes" id="UP001319104">
    <property type="component" value="Unassembled WGS sequence"/>
</dbReference>
<evidence type="ECO:0000313" key="2">
    <source>
        <dbReference type="EMBL" id="MBS9526002.1"/>
    </source>
</evidence>
<feature type="transmembrane region" description="Helical" evidence="1">
    <location>
        <begin position="20"/>
        <end position="37"/>
    </location>
</feature>
<dbReference type="RefSeq" id="WP_213946861.1">
    <property type="nucleotide sequence ID" value="NZ_JAHCMY010000034.1"/>
</dbReference>
<sequence>MNHFYNINIAGKSARSHKLFSILTLFLLIILILNSTVFKIEVLNLILITLILISGVWLILFKKTTIIGSIKFHKDYITIQTNELPKLRISTKDLTTIKFYFGGNKGDSYILNPQSINFKDGTDNKLIFTYNKRIHTFDLLITTKDFYFLNKIIKEWNKDRTDKIVVEDFSKF</sequence>
<evidence type="ECO:0000313" key="3">
    <source>
        <dbReference type="Proteomes" id="UP001319104"/>
    </source>
</evidence>
<keyword evidence="1" id="KW-0812">Transmembrane</keyword>
<keyword evidence="1" id="KW-0472">Membrane</keyword>
<evidence type="ECO:0000256" key="1">
    <source>
        <dbReference type="SAM" id="Phobius"/>
    </source>
</evidence>
<keyword evidence="1" id="KW-1133">Transmembrane helix</keyword>
<dbReference type="EMBL" id="JAHCMY010000034">
    <property type="protein sequence ID" value="MBS9526002.1"/>
    <property type="molecule type" value="Genomic_DNA"/>
</dbReference>